<dbReference type="STRING" id="520762.AN619_07170"/>
<dbReference type="OrthoDB" id="9802488at2"/>
<comment type="similarity">
    <text evidence="1">Belongs to the bactofilin family.</text>
</comment>
<sequence>MFKKNDVPVANHEKFDTLIGSNSHFEGTLTAEGTIRIDGLFKGDIQSKGNVIIGEEGKVCGNILANNIFNAGTIEGNATASGQLKIAATGKLLGDIQVSSFIVEEKAIFEGKCSMKEIGQNEI</sequence>
<dbReference type="RefSeq" id="WP_068555092.1">
    <property type="nucleotide sequence ID" value="NZ_LOEE01000019.1"/>
</dbReference>
<keyword evidence="3" id="KW-1185">Reference proteome</keyword>
<dbReference type="Pfam" id="PF04519">
    <property type="entry name" value="Bactofilin"/>
    <property type="match status" value="1"/>
</dbReference>
<name>A0A140L9G2_9FIRM</name>
<dbReference type="InterPro" id="IPR007607">
    <property type="entry name" value="BacA/B"/>
</dbReference>
<evidence type="ECO:0000256" key="1">
    <source>
        <dbReference type="ARBA" id="ARBA00044755"/>
    </source>
</evidence>
<dbReference type="EMBL" id="LOEE01000019">
    <property type="protein sequence ID" value="KXG77187.1"/>
    <property type="molecule type" value="Genomic_DNA"/>
</dbReference>
<dbReference type="PANTHER" id="PTHR35024">
    <property type="entry name" value="HYPOTHETICAL CYTOSOLIC PROTEIN"/>
    <property type="match status" value="1"/>
</dbReference>
<reference evidence="2 3" key="1">
    <citation type="submission" date="2015-12" db="EMBL/GenBank/DDBJ databases">
        <title>Draft genome sequence of the thermoanaerobe Thermotalea metallivorans, an isolate from the runoff channel of the Great Artesian Basin, Australia.</title>
        <authorList>
            <person name="Patel B.K."/>
        </authorList>
    </citation>
    <scope>NUCLEOTIDE SEQUENCE [LARGE SCALE GENOMIC DNA]</scope>
    <source>
        <strain evidence="2 3">B2-1</strain>
    </source>
</reference>
<protein>
    <recommendedName>
        <fullName evidence="4">Polymer-forming cytoskeletal</fullName>
    </recommendedName>
</protein>
<organism evidence="2 3">
    <name type="scientific">Thermotalea metallivorans</name>
    <dbReference type="NCBI Taxonomy" id="520762"/>
    <lineage>
        <taxon>Bacteria</taxon>
        <taxon>Bacillati</taxon>
        <taxon>Bacillota</taxon>
        <taxon>Clostridia</taxon>
        <taxon>Peptostreptococcales</taxon>
        <taxon>Thermotaleaceae</taxon>
        <taxon>Thermotalea</taxon>
    </lineage>
</organism>
<dbReference type="Proteomes" id="UP000070456">
    <property type="component" value="Unassembled WGS sequence"/>
</dbReference>
<dbReference type="AlphaFoldDB" id="A0A140L9G2"/>
<evidence type="ECO:0008006" key="4">
    <source>
        <dbReference type="Google" id="ProtNLM"/>
    </source>
</evidence>
<gene>
    <name evidence="2" type="ORF">AN619_07170</name>
</gene>
<dbReference type="PANTHER" id="PTHR35024:SF4">
    <property type="entry name" value="POLYMER-FORMING CYTOSKELETAL PROTEIN"/>
    <property type="match status" value="1"/>
</dbReference>
<evidence type="ECO:0000313" key="2">
    <source>
        <dbReference type="EMBL" id="KXG77187.1"/>
    </source>
</evidence>
<evidence type="ECO:0000313" key="3">
    <source>
        <dbReference type="Proteomes" id="UP000070456"/>
    </source>
</evidence>
<proteinExistence type="inferred from homology"/>
<comment type="caution">
    <text evidence="2">The sequence shown here is derived from an EMBL/GenBank/DDBJ whole genome shotgun (WGS) entry which is preliminary data.</text>
</comment>
<accession>A0A140L9G2</accession>